<dbReference type="InterPro" id="IPR012337">
    <property type="entry name" value="RNaseH-like_sf"/>
</dbReference>
<evidence type="ECO:0000313" key="1">
    <source>
        <dbReference type="EMBL" id="MEB4793194.1"/>
    </source>
</evidence>
<evidence type="ECO:0000313" key="2">
    <source>
        <dbReference type="Proteomes" id="UP001355653"/>
    </source>
</evidence>
<dbReference type="SUPFAM" id="SSF53098">
    <property type="entry name" value="Ribonuclease H-like"/>
    <property type="match status" value="1"/>
</dbReference>
<sequence>MARYVGIDTSTKTGFVALDEYGDVWDAQEVEVLGKDPERMVKLIDSIVHLVGTEDVVCIEDFAYAQVNRMAMLGGIGWGVRMELFKRGITYIEVATGQLKNFAGCKGNCSKEDLIIPIYELWGFRNGSDNVRDAFILAQIARAIKETVRLKAFQRDVIKKVKGR</sequence>
<organism evidence="1 2">
    <name type="scientific">Paenibacillus chondroitinus</name>
    <dbReference type="NCBI Taxonomy" id="59842"/>
    <lineage>
        <taxon>Bacteria</taxon>
        <taxon>Bacillati</taxon>
        <taxon>Bacillota</taxon>
        <taxon>Bacilli</taxon>
        <taxon>Bacillales</taxon>
        <taxon>Paenibacillaceae</taxon>
        <taxon>Paenibacillus</taxon>
    </lineage>
</organism>
<dbReference type="Gene3D" id="3.30.420.10">
    <property type="entry name" value="Ribonuclease H-like superfamily/Ribonuclease H"/>
    <property type="match status" value="1"/>
</dbReference>
<dbReference type="Proteomes" id="UP001355653">
    <property type="component" value="Unassembled WGS sequence"/>
</dbReference>
<dbReference type="InterPro" id="IPR036397">
    <property type="entry name" value="RNaseH_sf"/>
</dbReference>
<comment type="caution">
    <text evidence="1">The sequence shown here is derived from an EMBL/GenBank/DDBJ whole genome shotgun (WGS) entry which is preliminary data.</text>
</comment>
<reference evidence="1 2" key="1">
    <citation type="submission" date="2023-03" db="EMBL/GenBank/DDBJ databases">
        <title>Bacillus Genome Sequencing.</title>
        <authorList>
            <person name="Dunlap C."/>
        </authorList>
    </citation>
    <scope>NUCLEOTIDE SEQUENCE [LARGE SCALE GENOMIC DNA]</scope>
    <source>
        <strain evidence="1 2">NRS-1351</strain>
    </source>
</reference>
<dbReference type="RefSeq" id="WP_127452323.1">
    <property type="nucleotide sequence ID" value="NZ_JAROBY010000008.1"/>
</dbReference>
<dbReference type="EMBL" id="JAROBY010000008">
    <property type="protein sequence ID" value="MEB4793194.1"/>
    <property type="molecule type" value="Genomic_DNA"/>
</dbReference>
<protein>
    <submittedName>
        <fullName evidence="1">Uncharacterized protein</fullName>
    </submittedName>
</protein>
<name>A0ABU6D647_9BACL</name>
<keyword evidence="2" id="KW-1185">Reference proteome</keyword>
<proteinExistence type="predicted"/>
<accession>A0ABU6D647</accession>
<gene>
    <name evidence="1" type="ORF">P5G65_04750</name>
</gene>